<dbReference type="PANTHER" id="PTHR21432">
    <property type="entry name" value="ACETYL-COA HYDROLASE-RELATED"/>
    <property type="match status" value="1"/>
</dbReference>
<dbReference type="InterPro" id="IPR038460">
    <property type="entry name" value="AcetylCoA_hyd_C_sf"/>
</dbReference>
<dbReference type="GO" id="GO:0016787">
    <property type="term" value="F:hydrolase activity"/>
    <property type="evidence" value="ECO:0007669"/>
    <property type="project" value="UniProtKB-KW"/>
</dbReference>
<dbReference type="OrthoDB" id="9801795at2"/>
<dbReference type="Gene3D" id="3.30.750.70">
    <property type="entry name" value="4-hydroxybutyrate coenzyme like domains"/>
    <property type="match status" value="1"/>
</dbReference>
<dbReference type="InterPro" id="IPR026888">
    <property type="entry name" value="AcetylCoA_hyd_C"/>
</dbReference>
<dbReference type="GO" id="GO:0008775">
    <property type="term" value="F:acetate CoA-transferase activity"/>
    <property type="evidence" value="ECO:0007669"/>
    <property type="project" value="InterPro"/>
</dbReference>
<dbReference type="Pfam" id="PF13336">
    <property type="entry name" value="AcetylCoA_hyd_C"/>
    <property type="match status" value="1"/>
</dbReference>
<evidence type="ECO:0000256" key="1">
    <source>
        <dbReference type="ARBA" id="ARBA00009632"/>
    </source>
</evidence>
<dbReference type="KEGG" id="arac:E0W69_008620"/>
<reference evidence="5 6" key="1">
    <citation type="submission" date="2019-09" db="EMBL/GenBank/DDBJ databases">
        <title>Complete genome sequence of Arachidicoccus sp. B3-10 isolated from apple orchard soil.</title>
        <authorList>
            <person name="Kim H.S."/>
            <person name="Han K.-I."/>
            <person name="Suh M.K."/>
            <person name="Lee K.C."/>
            <person name="Eom M.K."/>
            <person name="Kim J.-S."/>
            <person name="Kang S.W."/>
            <person name="Sin Y."/>
            <person name="Lee J.-S."/>
        </authorList>
    </citation>
    <scope>NUCLEOTIDE SEQUENCE [LARGE SCALE GENOMIC DNA]</scope>
    <source>
        <strain evidence="5 6">B3-10</strain>
    </source>
</reference>
<protein>
    <submittedName>
        <fullName evidence="5">Acetyl-CoA hydrolase/transferase family protein</fullName>
    </submittedName>
</protein>
<sequence length="439" mass="47879">MQSIQSQYEEKLTSAQQAIKLLENNDKLVIGIAVSEPPALLNELANQIKNGIYSKIKLYYNESKAPAANTILQYDFLDVLELNCLFLSGNERKLIQQGMANNRKVVNFVPTTFSQTPRILSEEIGIDTFMATVSPMDENGYFTFGTNNDYGTTVARSAKKVIIEVNENMPRVFGNSLLHISEVNAIVENNQPLTEVPPVPANDVDDKIGKIISTFIPDGATLQMGVGSLPNAICAQLVNHKDLGIHSEVITPGMINLIQQGVITNKCKNINKRKSVFTFAMGDKNLYDFINNNPAVESHPVNYVNDPSVIAQNDKVISVNATAEIDLTGACNSEYIKGHQYSSSGGQLDFVRGAYLSKGGKSFIALHSTTKDGKISKIVPKLSGPVTTPRTDTHYVVTEFGAVNLKGLSTPERALALIGIAHPSFREELIAAAKQNHLV</sequence>
<dbReference type="Pfam" id="PF02550">
    <property type="entry name" value="AcetylCoA_hydro"/>
    <property type="match status" value="1"/>
</dbReference>
<dbReference type="PANTHER" id="PTHR21432:SF20">
    <property type="entry name" value="ACETYL-COA HYDROLASE"/>
    <property type="match status" value="1"/>
</dbReference>
<accession>A0A5P2GAY1</accession>
<evidence type="ECO:0000259" key="4">
    <source>
        <dbReference type="Pfam" id="PF13336"/>
    </source>
</evidence>
<name>A0A5P2GAY1_9BACT</name>
<dbReference type="AlphaFoldDB" id="A0A5P2GAY1"/>
<dbReference type="RefSeq" id="WP_131329679.1">
    <property type="nucleotide sequence ID" value="NZ_CP044016.1"/>
</dbReference>
<dbReference type="EMBL" id="CP044016">
    <property type="protein sequence ID" value="QES88711.1"/>
    <property type="molecule type" value="Genomic_DNA"/>
</dbReference>
<comment type="similarity">
    <text evidence="1">Belongs to the acetyl-CoA hydrolase/transferase family.</text>
</comment>
<keyword evidence="5" id="KW-0378">Hydrolase</keyword>
<dbReference type="Gene3D" id="3.40.1080.20">
    <property type="entry name" value="Acetyl-CoA hydrolase/transferase C-terminal domain"/>
    <property type="match status" value="1"/>
</dbReference>
<evidence type="ECO:0000313" key="5">
    <source>
        <dbReference type="EMBL" id="QES88711.1"/>
    </source>
</evidence>
<dbReference type="Proteomes" id="UP000292424">
    <property type="component" value="Chromosome"/>
</dbReference>
<dbReference type="InterPro" id="IPR046433">
    <property type="entry name" value="ActCoA_hydro"/>
</dbReference>
<organism evidence="5 6">
    <name type="scientific">Rhizosphaericola mali</name>
    <dbReference type="NCBI Taxonomy" id="2545455"/>
    <lineage>
        <taxon>Bacteria</taxon>
        <taxon>Pseudomonadati</taxon>
        <taxon>Bacteroidota</taxon>
        <taxon>Chitinophagia</taxon>
        <taxon>Chitinophagales</taxon>
        <taxon>Chitinophagaceae</taxon>
        <taxon>Rhizosphaericola</taxon>
    </lineage>
</organism>
<dbReference type="Gene3D" id="3.40.1080.10">
    <property type="entry name" value="Glutaconate Coenzyme A-transferase"/>
    <property type="match status" value="1"/>
</dbReference>
<evidence type="ECO:0000313" key="6">
    <source>
        <dbReference type="Proteomes" id="UP000292424"/>
    </source>
</evidence>
<dbReference type="GO" id="GO:0006083">
    <property type="term" value="P:acetate metabolic process"/>
    <property type="evidence" value="ECO:0007669"/>
    <property type="project" value="InterPro"/>
</dbReference>
<feature type="domain" description="Acetyl-CoA hydrolase/transferase N-terminal" evidence="3">
    <location>
        <begin position="5"/>
        <end position="194"/>
    </location>
</feature>
<keyword evidence="6" id="KW-1185">Reference proteome</keyword>
<dbReference type="InterPro" id="IPR003702">
    <property type="entry name" value="ActCoA_hydro_N"/>
</dbReference>
<evidence type="ECO:0000259" key="3">
    <source>
        <dbReference type="Pfam" id="PF02550"/>
    </source>
</evidence>
<evidence type="ECO:0000256" key="2">
    <source>
        <dbReference type="ARBA" id="ARBA00022679"/>
    </source>
</evidence>
<dbReference type="InterPro" id="IPR037171">
    <property type="entry name" value="NagB/RpiA_transferase-like"/>
</dbReference>
<feature type="domain" description="Acetyl-CoA hydrolase/transferase C-terminal" evidence="4">
    <location>
        <begin position="282"/>
        <end position="433"/>
    </location>
</feature>
<keyword evidence="2 5" id="KW-0808">Transferase</keyword>
<proteinExistence type="inferred from homology"/>
<gene>
    <name evidence="5" type="ORF">E0W69_008620</name>
</gene>
<dbReference type="SUPFAM" id="SSF100950">
    <property type="entry name" value="NagB/RpiA/CoA transferase-like"/>
    <property type="match status" value="2"/>
</dbReference>